<comment type="caution">
    <text evidence="4">The sequence shown here is derived from an EMBL/GenBank/DDBJ whole genome shotgun (WGS) entry which is preliminary data.</text>
</comment>
<feature type="region of interest" description="Disordered" evidence="2">
    <location>
        <begin position="193"/>
        <end position="221"/>
    </location>
</feature>
<proteinExistence type="predicted"/>
<accession>A0A9Q0QU81</accession>
<name>A0A9Q0QU81_9MAGN</name>
<dbReference type="EMBL" id="JAMYWD010000005">
    <property type="protein sequence ID" value="KAJ4971967.1"/>
    <property type="molecule type" value="Genomic_DNA"/>
</dbReference>
<organism evidence="4 5">
    <name type="scientific">Protea cynaroides</name>
    <dbReference type="NCBI Taxonomy" id="273540"/>
    <lineage>
        <taxon>Eukaryota</taxon>
        <taxon>Viridiplantae</taxon>
        <taxon>Streptophyta</taxon>
        <taxon>Embryophyta</taxon>
        <taxon>Tracheophyta</taxon>
        <taxon>Spermatophyta</taxon>
        <taxon>Magnoliopsida</taxon>
        <taxon>Proteales</taxon>
        <taxon>Proteaceae</taxon>
        <taxon>Protea</taxon>
    </lineage>
</organism>
<evidence type="ECO:0000313" key="4">
    <source>
        <dbReference type="EMBL" id="KAJ4971967.1"/>
    </source>
</evidence>
<feature type="region of interest" description="Disordered" evidence="2">
    <location>
        <begin position="68"/>
        <end position="154"/>
    </location>
</feature>
<sequence length="955" mass="108721">MRKLFSFRSFASNNGNSSTAPPPPTSEKVFCETLWENGEKNQVSDKVPGSSGLRRSLSFSSAVYGGSVGERNLTRSTDPSKSPSTSSNILPQVSDFPGRRRSLTPEKQQSKAERDDVDTIRRACGVRKPDSSYHELSGNSSCSSDAVPSKWGSTHLNHASNKTLDLYIDGEQQQERNLKTKNSLSRRNLICNGNGGSALPPRVLPSAPSSPTDKKVSARSNSFGEMRETNISHSIRGWKRNDFGNERPQKNVKNVIERLRKSSPQKLKTTSRGLNPDTPTTVEDIFEEYLDLDVHPISDGVLSKSCTVDGSYGSINGFHREEISDIQERNHFFVNASEGLPSVQMEEDIDDKQIHREAKEAAERVLLLSDEIENETVLRDSGFSISTMFQKIRTLTEERRNLALEVSAQLQNRLAERASANDALKVSKVELDCRTRQLEKEKKELQSRLDKELDRRSRDWSFKLEKCQSEEQRLRERVRELAEQNVSLQREVSALNGRDMESKIRITDSELQLKELMLRVEEARGENQDLRQTLLELQEHVEAAEADRDCMHRSYRDKEKENRELQKAVTRLQRICSEQEKTIGGLRQGLVEEIERMQSSDKFDDHFGKLQMEQVRLTGVEQSLRREVESYRLEVESIRHENINLLDRLRATANDGGFLYFKLDQELWARVECLQKQGLSLLNECSQLCVKLLEFIKGKAGKIMEPVSDAEQGQVSNNGLDVHFVVESDMKVLSFKRAFESMTRSLQTIAGVLHEKSYPIPLESQSQCKEGGGSGNGWALENDIEFKLKAETLLTSVLREKLYSKELEIEQLQTEVATVVRGQEILRCEVQSNLDAFSCVTHKMKELEIKMLRKDESINQLKCDLQECTKELTITKGILPKVSEERDLMWEEVKQYSEKTMLLNSEVNLLMKKIEALDEDILMKEGQITILKDSLGSKSFDLLYSPTSMKEFIIE</sequence>
<gene>
    <name evidence="4" type="ORF">NE237_005066</name>
</gene>
<dbReference type="PANTHER" id="PTHR47491:SF5">
    <property type="entry name" value="CAP-GLY DOMAIN LINKER"/>
    <property type="match status" value="1"/>
</dbReference>
<dbReference type="Proteomes" id="UP001141806">
    <property type="component" value="Unassembled WGS sequence"/>
</dbReference>
<feature type="domain" description="DUF7653" evidence="3">
    <location>
        <begin position="622"/>
        <end position="757"/>
    </location>
</feature>
<keyword evidence="1" id="KW-0175">Coiled coil</keyword>
<feature type="compositionally biased region" description="Basic and acidic residues" evidence="2">
    <location>
        <begin position="108"/>
        <end position="133"/>
    </location>
</feature>
<dbReference type="InterPro" id="IPR056070">
    <property type="entry name" value="DUF7653"/>
</dbReference>
<dbReference type="OrthoDB" id="1938127at2759"/>
<reference evidence="4" key="1">
    <citation type="journal article" date="2023" name="Plant J.">
        <title>The genome of the king protea, Protea cynaroides.</title>
        <authorList>
            <person name="Chang J."/>
            <person name="Duong T.A."/>
            <person name="Schoeman C."/>
            <person name="Ma X."/>
            <person name="Roodt D."/>
            <person name="Barker N."/>
            <person name="Li Z."/>
            <person name="Van de Peer Y."/>
            <person name="Mizrachi E."/>
        </authorList>
    </citation>
    <scope>NUCLEOTIDE SEQUENCE</scope>
    <source>
        <tissue evidence="4">Young leaves</tissue>
    </source>
</reference>
<evidence type="ECO:0000313" key="5">
    <source>
        <dbReference type="Proteomes" id="UP001141806"/>
    </source>
</evidence>
<evidence type="ECO:0000256" key="2">
    <source>
        <dbReference type="SAM" id="MobiDB-lite"/>
    </source>
</evidence>
<keyword evidence="5" id="KW-1185">Reference proteome</keyword>
<dbReference type="PANTHER" id="PTHR47491">
    <property type="entry name" value="CAP-GLY DOMAIN LINKER"/>
    <property type="match status" value="1"/>
</dbReference>
<evidence type="ECO:0000259" key="3">
    <source>
        <dbReference type="Pfam" id="PF24670"/>
    </source>
</evidence>
<feature type="compositionally biased region" description="Polar residues" evidence="2">
    <location>
        <begin position="137"/>
        <end position="154"/>
    </location>
</feature>
<dbReference type="Pfam" id="PF24670">
    <property type="entry name" value="DUF7653"/>
    <property type="match status" value="1"/>
</dbReference>
<feature type="coiled-coil region" evidence="1">
    <location>
        <begin position="428"/>
        <end position="582"/>
    </location>
</feature>
<evidence type="ECO:0000256" key="1">
    <source>
        <dbReference type="SAM" id="Coils"/>
    </source>
</evidence>
<protein>
    <recommendedName>
        <fullName evidence="3">DUF7653 domain-containing protein</fullName>
    </recommendedName>
</protein>
<dbReference type="AlphaFoldDB" id="A0A9Q0QU81"/>
<feature type="compositionally biased region" description="Low complexity" evidence="2">
    <location>
        <begin position="76"/>
        <end position="87"/>
    </location>
</feature>